<keyword evidence="5" id="KW-0597">Phosphoprotein</keyword>
<dbReference type="PANTHER" id="PTHR13164:SF3">
    <property type="entry name" value="CALCYCLIN-BINDING PROTEIN"/>
    <property type="match status" value="1"/>
</dbReference>
<keyword evidence="12" id="KW-1185">Reference proteome</keyword>
<comment type="subcellular location">
    <subcellularLocation>
        <location evidence="2">Cytoplasm</location>
    </subcellularLocation>
    <subcellularLocation>
        <location evidence="1">Nucleus</location>
    </subcellularLocation>
</comment>
<comment type="function">
    <text evidence="9">May be involved in calcium-dependent ubiquitination and subsequent proteasomal degradation of target proteins. Probably serves as a molecular bridge in ubiquitin E3 complexes. Participates in the ubiquitin-mediated degradation of beta-catenin (CTNNB1).</text>
</comment>
<evidence type="ECO:0000256" key="4">
    <source>
        <dbReference type="ARBA" id="ARBA00022490"/>
    </source>
</evidence>
<evidence type="ECO:0000256" key="2">
    <source>
        <dbReference type="ARBA" id="ARBA00004496"/>
    </source>
</evidence>
<dbReference type="GO" id="GO:0005737">
    <property type="term" value="C:cytoplasm"/>
    <property type="evidence" value="ECO:0007669"/>
    <property type="project" value="UniProtKB-SubCell"/>
</dbReference>
<organism evidence="11 12">
    <name type="scientific">Paralvinella palmiformis</name>
    <dbReference type="NCBI Taxonomy" id="53620"/>
    <lineage>
        <taxon>Eukaryota</taxon>
        <taxon>Metazoa</taxon>
        <taxon>Spiralia</taxon>
        <taxon>Lophotrochozoa</taxon>
        <taxon>Annelida</taxon>
        <taxon>Polychaeta</taxon>
        <taxon>Sedentaria</taxon>
        <taxon>Canalipalpata</taxon>
        <taxon>Terebellida</taxon>
        <taxon>Terebelliformia</taxon>
        <taxon>Alvinellidae</taxon>
        <taxon>Paralvinella</taxon>
    </lineage>
</organism>
<dbReference type="InterPro" id="IPR007699">
    <property type="entry name" value="SGS_dom"/>
</dbReference>
<gene>
    <name evidence="11" type="ORF">LSH36_704g00013</name>
</gene>
<evidence type="ECO:0000256" key="8">
    <source>
        <dbReference type="ARBA" id="ARBA00023242"/>
    </source>
</evidence>
<name>A0AAD9MTP8_9ANNE</name>
<keyword evidence="6" id="KW-0833">Ubl conjugation pathway</keyword>
<protein>
    <recommendedName>
        <fullName evidence="3">Calcyclin-binding protein</fullName>
    </recommendedName>
</protein>
<evidence type="ECO:0000256" key="6">
    <source>
        <dbReference type="ARBA" id="ARBA00022786"/>
    </source>
</evidence>
<keyword evidence="7" id="KW-0007">Acetylation</keyword>
<dbReference type="GO" id="GO:0044548">
    <property type="term" value="F:S100 protein binding"/>
    <property type="evidence" value="ECO:0007669"/>
    <property type="project" value="InterPro"/>
</dbReference>
<reference evidence="11" key="1">
    <citation type="journal article" date="2023" name="Mol. Biol. Evol.">
        <title>Third-Generation Sequencing Reveals the Adaptive Role of the Epigenome in Three Deep-Sea Polychaetes.</title>
        <authorList>
            <person name="Perez M."/>
            <person name="Aroh O."/>
            <person name="Sun Y."/>
            <person name="Lan Y."/>
            <person name="Juniper S.K."/>
            <person name="Young C.R."/>
            <person name="Angers B."/>
            <person name="Qian P.Y."/>
        </authorList>
    </citation>
    <scope>NUCLEOTIDE SEQUENCE</scope>
    <source>
        <strain evidence="11">P08H-3</strain>
    </source>
</reference>
<evidence type="ECO:0000259" key="10">
    <source>
        <dbReference type="PROSITE" id="PS51048"/>
    </source>
</evidence>
<keyword evidence="8" id="KW-0539">Nucleus</keyword>
<evidence type="ECO:0000256" key="1">
    <source>
        <dbReference type="ARBA" id="ARBA00004123"/>
    </source>
</evidence>
<dbReference type="GO" id="GO:0031625">
    <property type="term" value="F:ubiquitin protein ligase binding"/>
    <property type="evidence" value="ECO:0007669"/>
    <property type="project" value="InterPro"/>
</dbReference>
<dbReference type="InterPro" id="IPR052289">
    <property type="entry name" value="Calcyclin-binding_UBL-bridge"/>
</dbReference>
<dbReference type="InterPro" id="IPR015120">
    <property type="entry name" value="Siah-Interact_N"/>
</dbReference>
<dbReference type="GO" id="GO:0005634">
    <property type="term" value="C:nucleus"/>
    <property type="evidence" value="ECO:0007669"/>
    <property type="project" value="UniProtKB-SubCell"/>
</dbReference>
<dbReference type="CDD" id="cd06468">
    <property type="entry name" value="p23_CacyBP"/>
    <property type="match status" value="1"/>
</dbReference>
<dbReference type="PROSITE" id="PS51048">
    <property type="entry name" value="SGS"/>
    <property type="match status" value="1"/>
</dbReference>
<dbReference type="Pfam" id="PF09032">
    <property type="entry name" value="Siah-Interact_N"/>
    <property type="match status" value="1"/>
</dbReference>
<dbReference type="GO" id="GO:0015631">
    <property type="term" value="F:tubulin binding"/>
    <property type="evidence" value="ECO:0007669"/>
    <property type="project" value="InterPro"/>
</dbReference>
<dbReference type="Pfam" id="PF04969">
    <property type="entry name" value="CS"/>
    <property type="match status" value="1"/>
</dbReference>
<dbReference type="Gene3D" id="4.10.860.10">
    <property type="entry name" value="UVR domain"/>
    <property type="match status" value="1"/>
</dbReference>
<dbReference type="Gene3D" id="2.60.40.790">
    <property type="match status" value="1"/>
</dbReference>
<evidence type="ECO:0000256" key="9">
    <source>
        <dbReference type="ARBA" id="ARBA00025145"/>
    </source>
</evidence>
<evidence type="ECO:0000313" key="12">
    <source>
        <dbReference type="Proteomes" id="UP001208570"/>
    </source>
</evidence>
<comment type="caution">
    <text evidence="11">The sequence shown here is derived from an EMBL/GenBank/DDBJ whole genome shotgun (WGS) entry which is preliminary data.</text>
</comment>
<sequence length="198" mass="22621">MLEMASLDDLKQDLAELEKFAQEAARQRVKGILTVESHKLKTQISEMLEAQKSAQASNEQVAKNSTTVHRGPKPWDQSDKFMKIYVSLDGVQNIAKDNITVEFTESSFRLHVCDLNGVDYVCGVVNLFEDIVPEKSYHKPGIVWYLKLARPPPVDKEGDPQENMMKLMQQMYEDGDDEMKRTIAKSMYESRMKSTVDL</sequence>
<keyword evidence="4" id="KW-0963">Cytoplasm</keyword>
<evidence type="ECO:0000256" key="7">
    <source>
        <dbReference type="ARBA" id="ARBA00022990"/>
    </source>
</evidence>
<evidence type="ECO:0000256" key="3">
    <source>
        <dbReference type="ARBA" id="ARBA00015702"/>
    </source>
</evidence>
<evidence type="ECO:0000313" key="11">
    <source>
        <dbReference type="EMBL" id="KAK2145075.1"/>
    </source>
</evidence>
<dbReference type="InterPro" id="IPR037201">
    <property type="entry name" value="CacyBP_N"/>
</dbReference>
<dbReference type="Proteomes" id="UP001208570">
    <property type="component" value="Unassembled WGS sequence"/>
</dbReference>
<accession>A0AAD9MTP8</accession>
<dbReference type="SUPFAM" id="SSF140106">
    <property type="entry name" value="Calcyclin-binding protein-like"/>
    <property type="match status" value="1"/>
</dbReference>
<dbReference type="SUPFAM" id="SSF49764">
    <property type="entry name" value="HSP20-like chaperones"/>
    <property type="match status" value="1"/>
</dbReference>
<proteinExistence type="predicted"/>
<evidence type="ECO:0000256" key="5">
    <source>
        <dbReference type="ARBA" id="ARBA00022553"/>
    </source>
</evidence>
<dbReference type="InterPro" id="IPR007052">
    <property type="entry name" value="CS_dom"/>
</dbReference>
<dbReference type="PANTHER" id="PTHR13164">
    <property type="entry name" value="CALICYLIN BINDING PROTEIN"/>
    <property type="match status" value="1"/>
</dbReference>
<dbReference type="InterPro" id="IPR008978">
    <property type="entry name" value="HSP20-like_chaperone"/>
</dbReference>
<dbReference type="InterPro" id="IPR037893">
    <property type="entry name" value="CS_CacyBP"/>
</dbReference>
<feature type="domain" description="SGS" evidence="10">
    <location>
        <begin position="131"/>
        <end position="198"/>
    </location>
</feature>
<dbReference type="AlphaFoldDB" id="A0AAD9MTP8"/>
<dbReference type="EMBL" id="JAODUP010000704">
    <property type="protein sequence ID" value="KAK2145075.1"/>
    <property type="molecule type" value="Genomic_DNA"/>
</dbReference>